<evidence type="ECO:0000256" key="1">
    <source>
        <dbReference type="SAM" id="SignalP"/>
    </source>
</evidence>
<gene>
    <name evidence="2" type="ORF">LMH87_004071</name>
</gene>
<keyword evidence="1" id="KW-0732">Signal</keyword>
<comment type="caution">
    <text evidence="2">The sequence shown here is derived from an EMBL/GenBank/DDBJ whole genome shotgun (WGS) entry which is preliminary data.</text>
</comment>
<protein>
    <recommendedName>
        <fullName evidence="4">Secreted protein</fullName>
    </recommendedName>
</protein>
<feature type="signal peptide" evidence="1">
    <location>
        <begin position="1"/>
        <end position="16"/>
    </location>
</feature>
<dbReference type="GeneID" id="80891230"/>
<evidence type="ECO:0008006" key="4">
    <source>
        <dbReference type="Google" id="ProtNLM"/>
    </source>
</evidence>
<dbReference type="AlphaFoldDB" id="A0A9W8UGQ2"/>
<sequence length="66" mass="6818">MLFFVIVLSVVNRCSSEEGIARVACTMASSVQRTGSNMSCTIASSLRNAACGAQGNSLSLCDGLVE</sequence>
<organism evidence="2 3">
    <name type="scientific">Akanthomyces muscarius</name>
    <name type="common">Entomopathogenic fungus</name>
    <name type="synonym">Lecanicillium muscarium</name>
    <dbReference type="NCBI Taxonomy" id="2231603"/>
    <lineage>
        <taxon>Eukaryota</taxon>
        <taxon>Fungi</taxon>
        <taxon>Dikarya</taxon>
        <taxon>Ascomycota</taxon>
        <taxon>Pezizomycotina</taxon>
        <taxon>Sordariomycetes</taxon>
        <taxon>Hypocreomycetidae</taxon>
        <taxon>Hypocreales</taxon>
        <taxon>Cordycipitaceae</taxon>
        <taxon>Akanthomyces</taxon>
    </lineage>
</organism>
<evidence type="ECO:0000313" key="2">
    <source>
        <dbReference type="EMBL" id="KAJ4145216.1"/>
    </source>
</evidence>
<feature type="chain" id="PRO_5040858592" description="Secreted protein" evidence="1">
    <location>
        <begin position="17"/>
        <end position="66"/>
    </location>
</feature>
<proteinExistence type="predicted"/>
<reference evidence="2" key="1">
    <citation type="journal article" date="2023" name="Access Microbiol">
        <title>De-novo genome assembly for Akanthomyces muscarius, a biocontrol agent of insect agricultural pests.</title>
        <authorList>
            <person name="Erdos Z."/>
            <person name="Studholme D.J."/>
            <person name="Raymond B."/>
            <person name="Sharma M."/>
        </authorList>
    </citation>
    <scope>NUCLEOTIDE SEQUENCE</scope>
    <source>
        <strain evidence="2">Ve6</strain>
    </source>
</reference>
<dbReference type="RefSeq" id="XP_056048886.1">
    <property type="nucleotide sequence ID" value="XM_056195237.1"/>
</dbReference>
<dbReference type="EMBL" id="JAJHUN010000011">
    <property type="protein sequence ID" value="KAJ4145216.1"/>
    <property type="molecule type" value="Genomic_DNA"/>
</dbReference>
<keyword evidence="3" id="KW-1185">Reference proteome</keyword>
<dbReference type="KEGG" id="amus:LMH87_004071"/>
<dbReference type="Proteomes" id="UP001144673">
    <property type="component" value="Chromosome 2"/>
</dbReference>
<name>A0A9W8UGQ2_AKAMU</name>
<evidence type="ECO:0000313" key="3">
    <source>
        <dbReference type="Proteomes" id="UP001144673"/>
    </source>
</evidence>
<accession>A0A9W8UGQ2</accession>